<dbReference type="InterPro" id="IPR044730">
    <property type="entry name" value="RNase_H-like_dom_plant"/>
</dbReference>
<dbReference type="InterPro" id="IPR002156">
    <property type="entry name" value="RNaseH_domain"/>
</dbReference>
<dbReference type="GO" id="GO:0003676">
    <property type="term" value="F:nucleic acid binding"/>
    <property type="evidence" value="ECO:0007669"/>
    <property type="project" value="InterPro"/>
</dbReference>
<reference evidence="2 3" key="1">
    <citation type="submission" date="2020-06" db="EMBL/GenBank/DDBJ databases">
        <title>Transcriptomic and genomic resources for Thalictrum thalictroides and T. hernandezii: Facilitating candidate gene discovery in an emerging model plant lineage.</title>
        <authorList>
            <person name="Arias T."/>
            <person name="Riano-Pachon D.M."/>
            <person name="Di Stilio V.S."/>
        </authorList>
    </citation>
    <scope>NUCLEOTIDE SEQUENCE [LARGE SCALE GENOMIC DNA]</scope>
    <source>
        <strain evidence="3">cv. WT478/WT964</strain>
        <tissue evidence="2">Leaves</tissue>
    </source>
</reference>
<sequence length="144" mass="16407">MAEFMALALGLKVLAKFRHNSIILEMDSQLLHKAITGGVEDLHWTLAEILFDIKNSLAEFPDVRIVWNYREVNKCADVLAGYASKMASSSTWFTSPYGQLTEWPTHMVDVLPSFCFAWWHCQPSFLRDVISKNMLGISSCRLVH</sequence>
<dbReference type="OrthoDB" id="1733298at2759"/>
<dbReference type="Gene3D" id="3.30.420.10">
    <property type="entry name" value="Ribonuclease H-like superfamily/Ribonuclease H"/>
    <property type="match status" value="1"/>
</dbReference>
<keyword evidence="3" id="KW-1185">Reference proteome</keyword>
<evidence type="ECO:0000313" key="2">
    <source>
        <dbReference type="EMBL" id="KAF5175507.1"/>
    </source>
</evidence>
<dbReference type="Proteomes" id="UP000554482">
    <property type="component" value="Unassembled WGS sequence"/>
</dbReference>
<gene>
    <name evidence="2" type="ORF">FRX31_034904</name>
</gene>
<accession>A0A7J6USI8</accession>
<dbReference type="InterPro" id="IPR053151">
    <property type="entry name" value="RNase_H-like"/>
</dbReference>
<comment type="caution">
    <text evidence="2">The sequence shown here is derived from an EMBL/GenBank/DDBJ whole genome shotgun (WGS) entry which is preliminary data.</text>
</comment>
<dbReference type="PANTHER" id="PTHR47723">
    <property type="entry name" value="OS05G0353850 PROTEIN"/>
    <property type="match status" value="1"/>
</dbReference>
<dbReference type="SUPFAM" id="SSF53098">
    <property type="entry name" value="Ribonuclease H-like"/>
    <property type="match status" value="1"/>
</dbReference>
<dbReference type="EMBL" id="JABWDY010043960">
    <property type="protein sequence ID" value="KAF5175507.1"/>
    <property type="molecule type" value="Genomic_DNA"/>
</dbReference>
<dbReference type="AlphaFoldDB" id="A0A7J6USI8"/>
<dbReference type="CDD" id="cd06222">
    <property type="entry name" value="RNase_H_like"/>
    <property type="match status" value="1"/>
</dbReference>
<dbReference type="Pfam" id="PF13456">
    <property type="entry name" value="RVT_3"/>
    <property type="match status" value="1"/>
</dbReference>
<organism evidence="2 3">
    <name type="scientific">Thalictrum thalictroides</name>
    <name type="common">Rue-anemone</name>
    <name type="synonym">Anemone thalictroides</name>
    <dbReference type="NCBI Taxonomy" id="46969"/>
    <lineage>
        <taxon>Eukaryota</taxon>
        <taxon>Viridiplantae</taxon>
        <taxon>Streptophyta</taxon>
        <taxon>Embryophyta</taxon>
        <taxon>Tracheophyta</taxon>
        <taxon>Spermatophyta</taxon>
        <taxon>Magnoliopsida</taxon>
        <taxon>Ranunculales</taxon>
        <taxon>Ranunculaceae</taxon>
        <taxon>Thalictroideae</taxon>
        <taxon>Thalictrum</taxon>
    </lineage>
</organism>
<dbReference type="InterPro" id="IPR012337">
    <property type="entry name" value="RNaseH-like_sf"/>
</dbReference>
<feature type="domain" description="RNase H type-1" evidence="1">
    <location>
        <begin position="1"/>
        <end position="81"/>
    </location>
</feature>
<name>A0A7J6USI8_THATH</name>
<protein>
    <recommendedName>
        <fullName evidence="1">RNase H type-1 domain-containing protein</fullName>
    </recommendedName>
</protein>
<dbReference type="InterPro" id="IPR036397">
    <property type="entry name" value="RNaseH_sf"/>
</dbReference>
<evidence type="ECO:0000259" key="1">
    <source>
        <dbReference type="Pfam" id="PF13456"/>
    </source>
</evidence>
<dbReference type="PANTHER" id="PTHR47723:SF19">
    <property type="entry name" value="POLYNUCLEOTIDYL TRANSFERASE, RIBONUCLEASE H-LIKE SUPERFAMILY PROTEIN"/>
    <property type="match status" value="1"/>
</dbReference>
<proteinExistence type="predicted"/>
<evidence type="ECO:0000313" key="3">
    <source>
        <dbReference type="Proteomes" id="UP000554482"/>
    </source>
</evidence>
<dbReference type="GO" id="GO:0004523">
    <property type="term" value="F:RNA-DNA hybrid ribonuclease activity"/>
    <property type="evidence" value="ECO:0007669"/>
    <property type="project" value="InterPro"/>
</dbReference>